<feature type="binding site" evidence="1">
    <location>
        <position position="191"/>
    </location>
    <ligand>
        <name>S-adenosyl-L-methionine</name>
        <dbReference type="ChEBI" id="CHEBI:59789"/>
    </ligand>
</feature>
<feature type="binding site" evidence="1">
    <location>
        <position position="60"/>
    </location>
    <ligand>
        <name>S-adenosyl-L-methionine</name>
        <dbReference type="ChEBI" id="CHEBI:59789"/>
    </ligand>
</feature>
<keyword evidence="3" id="KW-1185">Reference proteome</keyword>
<keyword evidence="1" id="KW-0694">RNA-binding</keyword>
<comment type="caution">
    <text evidence="2">The sequence shown here is derived from an EMBL/GenBank/DDBJ whole genome shotgun (WGS) entry which is preliminary data.</text>
</comment>
<name>A0ABV2QTY1_9HYPH</name>
<proteinExistence type="inferred from homology"/>
<feature type="binding site" evidence="1">
    <location>
        <position position="37"/>
    </location>
    <ligand>
        <name>S-adenosyl-L-methionine</name>
        <dbReference type="ChEBI" id="CHEBI:59789"/>
    </ligand>
</feature>
<sequence>MPWPEWALHRRPANANTVAMNYRHAYHAGNFADVVKHAILALLLEHLKAKDKPFRVIDTHAGIGLYDLTATEAGKTGEWQGGIGKLLRGDGKPAIDLSRKLAEALAPYLATIAAANPNGKLKHYPGSPWLVRHLLRDTDRLTAVEMHPADHATLAALFAGDIQVKAIELDGWLALGSFVPPKERRGLLLIDPPFEQPDEFKTMFERFEKAYQRWPTGIYALWYPIKDIGAVANFHKRLAESGITKILGAELWVRERTTPDTFNGTGIVICNPPWQLDRTLDTLLTGLAPILGETDKAGRRVWWIRGET</sequence>
<comment type="similarity">
    <text evidence="1">Belongs to the RlmJ family.</text>
</comment>
<feature type="binding site" evidence="1">
    <location>
        <position position="145"/>
    </location>
    <ligand>
        <name>S-adenosyl-L-methionine</name>
        <dbReference type="ChEBI" id="CHEBI:59789"/>
    </ligand>
</feature>
<dbReference type="Proteomes" id="UP001549321">
    <property type="component" value="Unassembled WGS sequence"/>
</dbReference>
<evidence type="ECO:0000313" key="3">
    <source>
        <dbReference type="Proteomes" id="UP001549321"/>
    </source>
</evidence>
<evidence type="ECO:0000313" key="2">
    <source>
        <dbReference type="EMBL" id="MET4632494.1"/>
    </source>
</evidence>
<dbReference type="Pfam" id="PF04378">
    <property type="entry name" value="RsmJ"/>
    <property type="match status" value="1"/>
</dbReference>
<keyword evidence="1 2" id="KW-0489">Methyltransferase</keyword>
<dbReference type="HAMAP" id="MF_00934">
    <property type="entry name" value="23SrRNA_methyltr_J"/>
    <property type="match status" value="1"/>
</dbReference>
<dbReference type="InterPro" id="IPR007473">
    <property type="entry name" value="RlmJ"/>
</dbReference>
<dbReference type="EC" id="2.1.1.266" evidence="1"/>
<feature type="active site" description="Proton acceptor" evidence="1">
    <location>
        <position position="191"/>
    </location>
</feature>
<dbReference type="InterPro" id="IPR029063">
    <property type="entry name" value="SAM-dependent_MTases_sf"/>
</dbReference>
<keyword evidence="1 2" id="KW-0808">Transferase</keyword>
<comment type="function">
    <text evidence="1">Specifically methylates the adenine in position 2030 of 23S rRNA.</text>
</comment>
<dbReference type="SUPFAM" id="SSF53335">
    <property type="entry name" value="S-adenosyl-L-methionine-dependent methyltransferases"/>
    <property type="match status" value="1"/>
</dbReference>
<feature type="binding site" evidence="1">
    <location>
        <position position="127"/>
    </location>
    <ligand>
        <name>S-adenosyl-L-methionine</name>
        <dbReference type="ChEBI" id="CHEBI:59789"/>
    </ligand>
</feature>
<dbReference type="EMBL" id="JBEPSM010000001">
    <property type="protein sequence ID" value="MET4632494.1"/>
    <property type="molecule type" value="Genomic_DNA"/>
</dbReference>
<dbReference type="PANTHER" id="PTHR37426:SF1">
    <property type="entry name" value="RIBOSOMAL RNA LARGE SUBUNIT METHYLTRANSFERASE J"/>
    <property type="match status" value="1"/>
</dbReference>
<protein>
    <recommendedName>
        <fullName evidence="1">Ribosomal RNA large subunit methyltransferase J</fullName>
        <ecNumber evidence="1">2.1.1.266</ecNumber>
    </recommendedName>
    <alternativeName>
        <fullName evidence="1">23S rRNA (adenine(2030)-N6)-methyltransferase</fullName>
    </alternativeName>
    <alternativeName>
        <fullName evidence="1">23S rRNA m6A2030 methyltransferase</fullName>
    </alternativeName>
</protein>
<feature type="site" description="Interaction with substrate rRNA" evidence="1">
    <location>
        <position position="22"/>
    </location>
</feature>
<dbReference type="PANTHER" id="PTHR37426">
    <property type="entry name" value="RIBOSOMAL RNA LARGE SUBUNIT METHYLTRANSFERASE J"/>
    <property type="match status" value="1"/>
</dbReference>
<comment type="catalytic activity">
    <reaction evidence="1">
        <text>adenosine(2030) in 23S rRNA + S-adenosyl-L-methionine = N(6)-methyladenosine(2030) in 23S rRNA + S-adenosyl-L-homocysteine + H(+)</text>
        <dbReference type="Rhea" id="RHEA:43736"/>
        <dbReference type="Rhea" id="RHEA-COMP:10668"/>
        <dbReference type="Rhea" id="RHEA-COMP:10669"/>
        <dbReference type="ChEBI" id="CHEBI:15378"/>
        <dbReference type="ChEBI" id="CHEBI:57856"/>
        <dbReference type="ChEBI" id="CHEBI:59789"/>
        <dbReference type="ChEBI" id="CHEBI:74411"/>
        <dbReference type="ChEBI" id="CHEBI:74449"/>
        <dbReference type="EC" id="2.1.1.266"/>
    </reaction>
</comment>
<dbReference type="GO" id="GO:0036307">
    <property type="term" value="F:23S rRNA (adenine(2030)-N(6))-methyltransferase activity"/>
    <property type="evidence" value="ECO:0007669"/>
    <property type="project" value="UniProtKB-EC"/>
</dbReference>
<comment type="subunit">
    <text evidence="1">Monomer.</text>
</comment>
<reference evidence="2 3" key="1">
    <citation type="submission" date="2024-06" db="EMBL/GenBank/DDBJ databases">
        <title>Sorghum-associated microbial communities from plants grown in Nebraska, USA.</title>
        <authorList>
            <person name="Schachtman D."/>
        </authorList>
    </citation>
    <scope>NUCLEOTIDE SEQUENCE [LARGE SCALE GENOMIC DNA]</scope>
    <source>
        <strain evidence="2 3">3207</strain>
    </source>
</reference>
<dbReference type="Gene3D" id="3.40.50.150">
    <property type="entry name" value="Vaccinia Virus protein VP39"/>
    <property type="match status" value="1"/>
</dbReference>
<gene>
    <name evidence="1" type="primary">rlmJ</name>
    <name evidence="2" type="ORF">ABIE08_000407</name>
</gene>
<accession>A0ABV2QTY1</accession>
<keyword evidence="1" id="KW-0949">S-adenosyl-L-methionine</keyword>
<feature type="binding site" evidence="1">
    <location>
        <begin position="170"/>
        <end position="171"/>
    </location>
    <ligand>
        <name>S-adenosyl-L-methionine</name>
        <dbReference type="ChEBI" id="CHEBI:59789"/>
    </ligand>
</feature>
<evidence type="ECO:0000256" key="1">
    <source>
        <dbReference type="HAMAP-Rule" id="MF_00934"/>
    </source>
</evidence>
<organism evidence="2 3">
    <name type="scientific">Kaistia defluvii</name>
    <dbReference type="NCBI Taxonomy" id="410841"/>
    <lineage>
        <taxon>Bacteria</taxon>
        <taxon>Pseudomonadati</taxon>
        <taxon>Pseudomonadota</taxon>
        <taxon>Alphaproteobacteria</taxon>
        <taxon>Hyphomicrobiales</taxon>
        <taxon>Kaistiaceae</taxon>
        <taxon>Kaistia</taxon>
    </lineage>
</organism>
<keyword evidence="1" id="KW-0698">rRNA processing</keyword>